<dbReference type="RefSeq" id="WP_407864780.1">
    <property type="nucleotide sequence ID" value="NZ_BAAFZP010000001.1"/>
</dbReference>
<dbReference type="Pfam" id="PF03453">
    <property type="entry name" value="MoeA_N"/>
    <property type="match status" value="1"/>
</dbReference>
<dbReference type="InterPro" id="IPR008284">
    <property type="entry name" value="MoCF_biosynth_CS"/>
</dbReference>
<keyword evidence="6" id="KW-0500">Molybdenum</keyword>
<evidence type="ECO:0000256" key="3">
    <source>
        <dbReference type="ARBA" id="ARBA00010763"/>
    </source>
</evidence>
<gene>
    <name evidence="8" type="ORF">PPNSA23_20060</name>
</gene>
<organism evidence="8 9">
    <name type="scientific">Phyllobacterium phragmitis</name>
    <dbReference type="NCBI Taxonomy" id="2670329"/>
    <lineage>
        <taxon>Bacteria</taxon>
        <taxon>Pseudomonadati</taxon>
        <taxon>Pseudomonadota</taxon>
        <taxon>Alphaproteobacteria</taxon>
        <taxon>Hyphomicrobiales</taxon>
        <taxon>Phyllobacteriaceae</taxon>
        <taxon>Phyllobacterium</taxon>
    </lineage>
</organism>
<comment type="cofactor">
    <cofactor evidence="6">
        <name>Mg(2+)</name>
        <dbReference type="ChEBI" id="CHEBI:18420"/>
    </cofactor>
</comment>
<evidence type="ECO:0000256" key="6">
    <source>
        <dbReference type="RuleBase" id="RU365090"/>
    </source>
</evidence>
<dbReference type="Gene3D" id="3.90.105.10">
    <property type="entry name" value="Molybdopterin biosynthesis moea protein, domain 2"/>
    <property type="match status" value="1"/>
</dbReference>
<comment type="similarity">
    <text evidence="3 6">Belongs to the MoeA family.</text>
</comment>
<keyword evidence="4 6" id="KW-0501">Molybdenum cofactor biosynthesis</keyword>
<sequence>MSLLPVEETLARLLADAEPLAAERLPVAQAGGRVLAQPVEAYHTQPPFDASAMDGYAIRADDVIITPTQLKVIGESAAGRRFAGPVAAGEAVRIFTGAPVPAGADTVLIQENTERLADGSIRVLQAVAKGRNIRRAGLDFGKGDMLLEPGRILDPAALSLAAAANNAVLHVVRRPKVAIIATGDELVAPGETPGPDQIISSNNLGIAEIIRIHGGEALDLGIVDDRIEHIETAIGAAINRGADILVTSGGASVGDHDLVHAALIRRGMALDFWKIAMRPGKPLMFGRLQGLRVLGLPGNPVSSLVCGHLFLAPLVSALAGRPYRPDIRTARLGADMPANDQRRDHIRAEIHPNDQGELVATPLPLQDSSMLSALARANGLIIREPHAEPARAGELCQVFMLR</sequence>
<keyword evidence="6" id="KW-0479">Metal-binding</keyword>
<protein>
    <recommendedName>
        <fullName evidence="6">Molybdopterin molybdenumtransferase</fullName>
        <ecNumber evidence="6">2.10.1.1</ecNumber>
    </recommendedName>
</protein>
<dbReference type="Pfam" id="PF00994">
    <property type="entry name" value="MoCF_biosynth"/>
    <property type="match status" value="1"/>
</dbReference>
<feature type="domain" description="MoaB/Mog" evidence="7">
    <location>
        <begin position="178"/>
        <end position="317"/>
    </location>
</feature>
<dbReference type="PROSITE" id="PS01079">
    <property type="entry name" value="MOCF_BIOSYNTHESIS_2"/>
    <property type="match status" value="1"/>
</dbReference>
<keyword evidence="9" id="KW-1185">Reference proteome</keyword>
<dbReference type="InterPro" id="IPR036425">
    <property type="entry name" value="MoaB/Mog-like_dom_sf"/>
</dbReference>
<comment type="function">
    <text evidence="1 6">Catalyzes the insertion of molybdate into adenylated molybdopterin with the concomitant release of AMP.</text>
</comment>
<evidence type="ECO:0000256" key="5">
    <source>
        <dbReference type="ARBA" id="ARBA00047317"/>
    </source>
</evidence>
<evidence type="ECO:0000256" key="1">
    <source>
        <dbReference type="ARBA" id="ARBA00002901"/>
    </source>
</evidence>
<dbReference type="SUPFAM" id="SSF53218">
    <property type="entry name" value="Molybdenum cofactor biosynthesis proteins"/>
    <property type="match status" value="1"/>
</dbReference>
<evidence type="ECO:0000256" key="4">
    <source>
        <dbReference type="ARBA" id="ARBA00023150"/>
    </source>
</evidence>
<dbReference type="InterPro" id="IPR001453">
    <property type="entry name" value="MoaB/Mog_dom"/>
</dbReference>
<dbReference type="SMART" id="SM00852">
    <property type="entry name" value="MoCF_biosynth"/>
    <property type="match status" value="1"/>
</dbReference>
<dbReference type="SUPFAM" id="SSF63882">
    <property type="entry name" value="MoeA N-terminal region -like"/>
    <property type="match status" value="1"/>
</dbReference>
<evidence type="ECO:0000259" key="7">
    <source>
        <dbReference type="SMART" id="SM00852"/>
    </source>
</evidence>
<dbReference type="Pfam" id="PF03454">
    <property type="entry name" value="MoeA_C"/>
    <property type="match status" value="1"/>
</dbReference>
<accession>A0ABQ0GZG2</accession>
<name>A0ABQ0GZG2_9HYPH</name>
<dbReference type="PANTHER" id="PTHR10192:SF5">
    <property type="entry name" value="GEPHYRIN"/>
    <property type="match status" value="1"/>
</dbReference>
<dbReference type="Gene3D" id="3.40.980.10">
    <property type="entry name" value="MoaB/Mog-like domain"/>
    <property type="match status" value="1"/>
</dbReference>
<dbReference type="PANTHER" id="PTHR10192">
    <property type="entry name" value="MOLYBDOPTERIN BIOSYNTHESIS PROTEIN"/>
    <property type="match status" value="1"/>
</dbReference>
<dbReference type="Gene3D" id="2.170.190.11">
    <property type="entry name" value="Molybdopterin biosynthesis moea protein, domain 3"/>
    <property type="match status" value="1"/>
</dbReference>
<dbReference type="InterPro" id="IPR036688">
    <property type="entry name" value="MoeA_C_domain_IV_sf"/>
</dbReference>
<dbReference type="EC" id="2.10.1.1" evidence="6"/>
<dbReference type="SUPFAM" id="SSF63867">
    <property type="entry name" value="MoeA C-terminal domain-like"/>
    <property type="match status" value="1"/>
</dbReference>
<dbReference type="NCBIfam" id="NF045515">
    <property type="entry name" value="Glp_gephyrin"/>
    <property type="match status" value="1"/>
</dbReference>
<keyword evidence="6" id="KW-0460">Magnesium</keyword>
<dbReference type="Gene3D" id="2.40.340.10">
    <property type="entry name" value="MoeA, C-terminal, domain IV"/>
    <property type="match status" value="1"/>
</dbReference>
<evidence type="ECO:0000313" key="8">
    <source>
        <dbReference type="EMBL" id="GAB1582063.1"/>
    </source>
</evidence>
<comment type="catalytic activity">
    <reaction evidence="5">
        <text>adenylyl-molybdopterin + molybdate = Mo-molybdopterin + AMP + H(+)</text>
        <dbReference type="Rhea" id="RHEA:35047"/>
        <dbReference type="ChEBI" id="CHEBI:15378"/>
        <dbReference type="ChEBI" id="CHEBI:36264"/>
        <dbReference type="ChEBI" id="CHEBI:62727"/>
        <dbReference type="ChEBI" id="CHEBI:71302"/>
        <dbReference type="ChEBI" id="CHEBI:456215"/>
        <dbReference type="EC" id="2.10.1.1"/>
    </reaction>
</comment>
<dbReference type="InterPro" id="IPR005111">
    <property type="entry name" value="MoeA_C_domain_IV"/>
</dbReference>
<evidence type="ECO:0000313" key="9">
    <source>
        <dbReference type="Proteomes" id="UP001628091"/>
    </source>
</evidence>
<dbReference type="InterPro" id="IPR036135">
    <property type="entry name" value="MoeA_linker/N_sf"/>
</dbReference>
<dbReference type="EMBL" id="BAAFZP010000001">
    <property type="protein sequence ID" value="GAB1582063.1"/>
    <property type="molecule type" value="Genomic_DNA"/>
</dbReference>
<keyword evidence="6" id="KW-0808">Transferase</keyword>
<dbReference type="InterPro" id="IPR038987">
    <property type="entry name" value="MoeA-like"/>
</dbReference>
<dbReference type="CDD" id="cd00887">
    <property type="entry name" value="MoeA"/>
    <property type="match status" value="1"/>
</dbReference>
<comment type="pathway">
    <text evidence="2 6">Cofactor biosynthesis; molybdopterin biosynthesis.</text>
</comment>
<reference evidence="8 9" key="1">
    <citation type="submission" date="2024-10" db="EMBL/GenBank/DDBJ databases">
        <title>Isolation, draft genome sequencing and identification of Phyllobacterium sp. NSA23, isolated from leaf soil.</title>
        <authorList>
            <person name="Akita H."/>
        </authorList>
    </citation>
    <scope>NUCLEOTIDE SEQUENCE [LARGE SCALE GENOMIC DNA]</scope>
    <source>
        <strain evidence="8 9">NSA23</strain>
    </source>
</reference>
<evidence type="ECO:0000256" key="2">
    <source>
        <dbReference type="ARBA" id="ARBA00005046"/>
    </source>
</evidence>
<dbReference type="Proteomes" id="UP001628091">
    <property type="component" value="Unassembled WGS sequence"/>
</dbReference>
<proteinExistence type="inferred from homology"/>
<dbReference type="InterPro" id="IPR005110">
    <property type="entry name" value="MoeA_linker/N"/>
</dbReference>
<comment type="caution">
    <text evidence="8">The sequence shown here is derived from an EMBL/GenBank/DDBJ whole genome shotgun (WGS) entry which is preliminary data.</text>
</comment>